<organism evidence="1 2">
    <name type="scientific">Pseudomonas syringae pv. aceris</name>
    <dbReference type="NCBI Taxonomy" id="199198"/>
    <lineage>
        <taxon>Bacteria</taxon>
        <taxon>Pseudomonadati</taxon>
        <taxon>Pseudomonadota</taxon>
        <taxon>Gammaproteobacteria</taxon>
        <taxon>Pseudomonadales</taxon>
        <taxon>Pseudomonadaceae</taxon>
        <taxon>Pseudomonas</taxon>
        <taxon>Pseudomonas syringae</taxon>
    </lineage>
</organism>
<name>A0A0L8IPN2_PSESX</name>
<dbReference type="AlphaFoldDB" id="A0A0L8IPN2"/>
<dbReference type="EMBL" id="LJPM01000575">
    <property type="protein sequence ID" value="KPW09727.1"/>
    <property type="molecule type" value="Genomic_DNA"/>
</dbReference>
<evidence type="ECO:0000313" key="1">
    <source>
        <dbReference type="EMBL" id="KPW09727.1"/>
    </source>
</evidence>
<reference evidence="1 2" key="1">
    <citation type="submission" date="2015-09" db="EMBL/GenBank/DDBJ databases">
        <title>Genome announcement of multiple Pseudomonas syringae strains.</title>
        <authorList>
            <person name="Thakur S."/>
            <person name="Wang P.W."/>
            <person name="Gong Y."/>
            <person name="Weir B.S."/>
            <person name="Guttman D.S."/>
        </authorList>
    </citation>
    <scope>NUCLEOTIDE SEQUENCE [LARGE SCALE GENOMIC DNA]</scope>
    <source>
        <strain evidence="1 2">ICMP2802</strain>
    </source>
</reference>
<dbReference type="Proteomes" id="UP000050297">
    <property type="component" value="Unassembled WGS sequence"/>
</dbReference>
<dbReference type="RefSeq" id="WP_004407170.1">
    <property type="nucleotide sequence ID" value="NZ_LGAR01000117.1"/>
</dbReference>
<comment type="caution">
    <text evidence="1">The sequence shown here is derived from an EMBL/GenBank/DDBJ whole genome shotgun (WGS) entry which is preliminary data.</text>
</comment>
<proteinExistence type="predicted"/>
<accession>A0A0L8IPN2</accession>
<gene>
    <name evidence="1" type="ORF">ALO91_02192</name>
</gene>
<sequence>MHIQVITGEGGQGATKQLKHLKELHDWIGEANQLVHAEAYSAAGLVEILEVRSATKQELLVLECSRGQIQAVLEWQSETEDLVDLEDLVIHLVRRAGLQP</sequence>
<dbReference type="PATRIC" id="fig|199198.4.peg.3580"/>
<protein>
    <submittedName>
        <fullName evidence="1">Uncharacterized protein</fullName>
    </submittedName>
</protein>
<evidence type="ECO:0000313" key="2">
    <source>
        <dbReference type="Proteomes" id="UP000050297"/>
    </source>
</evidence>